<keyword evidence="3" id="KW-1185">Reference proteome</keyword>
<evidence type="ECO:0000313" key="3">
    <source>
        <dbReference type="Proteomes" id="UP000886653"/>
    </source>
</evidence>
<organism evidence="2 3">
    <name type="scientific">Cronartium quercuum f. sp. fusiforme G11</name>
    <dbReference type="NCBI Taxonomy" id="708437"/>
    <lineage>
        <taxon>Eukaryota</taxon>
        <taxon>Fungi</taxon>
        <taxon>Dikarya</taxon>
        <taxon>Basidiomycota</taxon>
        <taxon>Pucciniomycotina</taxon>
        <taxon>Pucciniomycetes</taxon>
        <taxon>Pucciniales</taxon>
        <taxon>Coleosporiaceae</taxon>
        <taxon>Cronartium</taxon>
    </lineage>
</organism>
<proteinExistence type="predicted"/>
<evidence type="ECO:0000256" key="1">
    <source>
        <dbReference type="SAM" id="Phobius"/>
    </source>
</evidence>
<gene>
    <name evidence="2" type="ORF">CROQUDRAFT_452455</name>
</gene>
<sequence length="118" mass="13500">MKKASIHYTAHPHQHTCSTSPAPITFPLSGRDVLLLPRLYLLLYTYTFVLPLHRLLVRQPPKFVLRIASVVSSTDPEVSFLYSQVAAYNPDTWRRRDIHAAAPRVFQPSHSERVIARP</sequence>
<dbReference type="AlphaFoldDB" id="A0A9P6NIV3"/>
<keyword evidence="1" id="KW-0812">Transmembrane</keyword>
<accession>A0A9P6NIV3</accession>
<evidence type="ECO:0000313" key="2">
    <source>
        <dbReference type="EMBL" id="KAG0147791.1"/>
    </source>
</evidence>
<feature type="transmembrane region" description="Helical" evidence="1">
    <location>
        <begin position="39"/>
        <end position="57"/>
    </location>
</feature>
<reference evidence="2" key="1">
    <citation type="submission" date="2013-11" db="EMBL/GenBank/DDBJ databases">
        <title>Genome sequence of the fusiform rust pathogen reveals effectors for host alternation and coevolution with pine.</title>
        <authorList>
            <consortium name="DOE Joint Genome Institute"/>
            <person name="Smith K."/>
            <person name="Pendleton A."/>
            <person name="Kubisiak T."/>
            <person name="Anderson C."/>
            <person name="Salamov A."/>
            <person name="Aerts A."/>
            <person name="Riley R."/>
            <person name="Clum A."/>
            <person name="Lindquist E."/>
            <person name="Ence D."/>
            <person name="Campbell M."/>
            <person name="Kronenberg Z."/>
            <person name="Feau N."/>
            <person name="Dhillon B."/>
            <person name="Hamelin R."/>
            <person name="Burleigh J."/>
            <person name="Smith J."/>
            <person name="Yandell M."/>
            <person name="Nelson C."/>
            <person name="Grigoriev I."/>
            <person name="Davis J."/>
        </authorList>
    </citation>
    <scope>NUCLEOTIDE SEQUENCE</scope>
    <source>
        <strain evidence="2">G11</strain>
    </source>
</reference>
<dbReference type="Proteomes" id="UP000886653">
    <property type="component" value="Unassembled WGS sequence"/>
</dbReference>
<keyword evidence="1" id="KW-0472">Membrane</keyword>
<keyword evidence="1" id="KW-1133">Transmembrane helix</keyword>
<protein>
    <submittedName>
        <fullName evidence="2">Uncharacterized protein</fullName>
    </submittedName>
</protein>
<comment type="caution">
    <text evidence="2">The sequence shown here is derived from an EMBL/GenBank/DDBJ whole genome shotgun (WGS) entry which is preliminary data.</text>
</comment>
<name>A0A9P6NIV3_9BASI</name>
<dbReference type="EMBL" id="MU167244">
    <property type="protein sequence ID" value="KAG0147791.1"/>
    <property type="molecule type" value="Genomic_DNA"/>
</dbReference>